<evidence type="ECO:0000256" key="3">
    <source>
        <dbReference type="ARBA" id="ARBA00011738"/>
    </source>
</evidence>
<comment type="subunit">
    <text evidence="3">Homodimer.</text>
</comment>
<dbReference type="PANTHER" id="PTHR43397">
    <property type="entry name" value="ERGOTHIONEINE BIOSYNTHESIS PROTEIN 1"/>
    <property type="match status" value="1"/>
</dbReference>
<evidence type="ECO:0000256" key="2">
    <source>
        <dbReference type="ARBA" id="ARBA00008361"/>
    </source>
</evidence>
<dbReference type="PIRSF" id="PIRSF018005">
    <property type="entry name" value="UCP018005"/>
    <property type="match status" value="1"/>
</dbReference>
<accession>A0A9P7M9L9</accession>
<keyword evidence="5" id="KW-0489">Methyltransferase</keyword>
<dbReference type="Proteomes" id="UP000706124">
    <property type="component" value="Unassembled WGS sequence"/>
</dbReference>
<dbReference type="NCBIfam" id="TIGR03439">
    <property type="entry name" value="methyl_EasF"/>
    <property type="match status" value="1"/>
</dbReference>
<organism evidence="11 12">
    <name type="scientific">Claviceps pazoutovae</name>
    <dbReference type="NCBI Taxonomy" id="1649127"/>
    <lineage>
        <taxon>Eukaryota</taxon>
        <taxon>Fungi</taxon>
        <taxon>Dikarya</taxon>
        <taxon>Ascomycota</taxon>
        <taxon>Pezizomycotina</taxon>
        <taxon>Sordariomycetes</taxon>
        <taxon>Hypocreomycetidae</taxon>
        <taxon>Hypocreales</taxon>
        <taxon>Clavicipitaceae</taxon>
        <taxon>Claviceps</taxon>
    </lineage>
</organism>
<dbReference type="InterPro" id="IPR051128">
    <property type="entry name" value="EgtD_Methyltrsf_superfamily"/>
</dbReference>
<keyword evidence="6" id="KW-0808">Transferase</keyword>
<evidence type="ECO:0000256" key="6">
    <source>
        <dbReference type="ARBA" id="ARBA00022679"/>
    </source>
</evidence>
<dbReference type="AlphaFoldDB" id="A0A9P7M9L9"/>
<comment type="caution">
    <text evidence="11">The sequence shown here is derived from an EMBL/GenBank/DDBJ whole genome shotgun (WGS) entry which is preliminary data.</text>
</comment>
<feature type="domain" description="Histidine-specific methyltransferase SAM-dependent" evidence="10">
    <location>
        <begin position="22"/>
        <end position="343"/>
    </location>
</feature>
<comment type="pathway">
    <text evidence="1">Alkaloid biosynthesis; ergot alkaloid biosynthesis.</text>
</comment>
<comment type="similarity">
    <text evidence="2">Belongs to the methyltransferase superfamily.</text>
</comment>
<dbReference type="GO" id="GO:0009820">
    <property type="term" value="P:alkaloid metabolic process"/>
    <property type="evidence" value="ECO:0007669"/>
    <property type="project" value="UniProtKB-KW"/>
</dbReference>
<name>A0A9P7M9L9_9HYPO</name>
<proteinExistence type="inferred from homology"/>
<evidence type="ECO:0000256" key="7">
    <source>
        <dbReference type="ARBA" id="ARBA00022691"/>
    </source>
</evidence>
<comment type="catalytic activity">
    <reaction evidence="9">
        <text>4-(3-methylbut-2-enyl)-L-tryptophan + S-adenosyl-L-methionine = 4-(3-methylbut-2-enyl)-L-abrine + S-adenosyl-L-homocysteine + H(+)</text>
        <dbReference type="Rhea" id="RHEA:34435"/>
        <dbReference type="ChEBI" id="CHEBI:15378"/>
        <dbReference type="ChEBI" id="CHEBI:57856"/>
        <dbReference type="ChEBI" id="CHEBI:58209"/>
        <dbReference type="ChEBI" id="CHEBI:59789"/>
        <dbReference type="ChEBI" id="CHEBI:67248"/>
        <dbReference type="EC" id="2.1.1.261"/>
    </reaction>
</comment>
<dbReference type="InterPro" id="IPR017805">
    <property type="entry name" value="SAM_MeTrfase_EasF-type_put"/>
</dbReference>
<keyword evidence="4" id="KW-0017">Alkaloid metabolism</keyword>
<dbReference type="InterPro" id="IPR019257">
    <property type="entry name" value="MeTrfase_dom"/>
</dbReference>
<evidence type="ECO:0000259" key="10">
    <source>
        <dbReference type="Pfam" id="PF10017"/>
    </source>
</evidence>
<evidence type="ECO:0000256" key="9">
    <source>
        <dbReference type="ARBA" id="ARBA00049425"/>
    </source>
</evidence>
<dbReference type="EMBL" id="SRPO01000306">
    <property type="protein sequence ID" value="KAG5934466.1"/>
    <property type="molecule type" value="Genomic_DNA"/>
</dbReference>
<evidence type="ECO:0000256" key="8">
    <source>
        <dbReference type="ARBA" id="ARBA00039094"/>
    </source>
</evidence>
<dbReference type="Gene3D" id="3.40.50.150">
    <property type="entry name" value="Vaccinia Virus protein VP39"/>
    <property type="match status" value="1"/>
</dbReference>
<sequence length="346" mass="38863">MPGLELPVIDIRSNHVEDSLPDQIIKGLTSQPKTLPPLLFYSNEGLEHWNHHSRQPDFYPRRQEIEILKQGGNDIARSIASSSVILDLGSANLEKVACLLEALEAQEKDILYFALDISAPQLAFTLKEIPSSKFRHVRFAGLHGTFEDGLRWVNETPEIRDLPHCVLLLGLTIGNFSRHNAAVFLQNIANHALTGASKNKSSILLSLDSCKVPTKVTRAYTSDGVVPFALQALTYAKALLCDRVDDGIDEKVLSCNLIPEDWHYLSEWNFALGRHEASLIPRFEDVCLGSMLQDIVVKKEEKVRFACSYKYDEKERQKLFLDSGVDQGMVWTNEGCDVAIYELKLT</sequence>
<reference evidence="11 12" key="1">
    <citation type="journal article" date="2020" name="bioRxiv">
        <title>Whole genome comparisons of ergot fungi reveals the divergence and evolution of species within the genus Claviceps are the result of varying mechanisms driving genome evolution and host range expansion.</title>
        <authorList>
            <person name="Wyka S.A."/>
            <person name="Mondo S.J."/>
            <person name="Liu M."/>
            <person name="Dettman J."/>
            <person name="Nalam V."/>
            <person name="Broders K.D."/>
        </authorList>
    </citation>
    <scope>NUCLEOTIDE SEQUENCE [LARGE SCALE GENOMIC DNA]</scope>
    <source>
        <strain evidence="11 12">CCC 1485</strain>
    </source>
</reference>
<keyword evidence="7" id="KW-0949">S-adenosyl-L-methionine</keyword>
<dbReference type="InterPro" id="IPR017804">
    <property type="entry name" value="MeTrfase_EgtD-like"/>
</dbReference>
<protein>
    <recommendedName>
        <fullName evidence="8">4-dimethylallyltryptophan N-methyltransferase</fullName>
        <ecNumber evidence="8">2.1.1.261</ecNumber>
    </recommendedName>
</protein>
<dbReference type="Pfam" id="PF10017">
    <property type="entry name" value="Methyltransf_33"/>
    <property type="match status" value="1"/>
</dbReference>
<gene>
    <name evidence="11" type="ORF">E4U60_003835</name>
</gene>
<evidence type="ECO:0000313" key="12">
    <source>
        <dbReference type="Proteomes" id="UP000706124"/>
    </source>
</evidence>
<dbReference type="PANTHER" id="PTHR43397:SF1">
    <property type="entry name" value="ERGOTHIONEINE BIOSYNTHESIS PROTEIN 1"/>
    <property type="match status" value="1"/>
</dbReference>
<dbReference type="OrthoDB" id="659at2759"/>
<dbReference type="GO" id="GO:0032259">
    <property type="term" value="P:methylation"/>
    <property type="evidence" value="ECO:0007669"/>
    <property type="project" value="UniProtKB-KW"/>
</dbReference>
<dbReference type="EC" id="2.1.1.261" evidence="8"/>
<dbReference type="InterPro" id="IPR029063">
    <property type="entry name" value="SAM-dependent_MTases_sf"/>
</dbReference>
<evidence type="ECO:0000256" key="4">
    <source>
        <dbReference type="ARBA" id="ARBA00022589"/>
    </source>
</evidence>
<dbReference type="GO" id="GO:0008168">
    <property type="term" value="F:methyltransferase activity"/>
    <property type="evidence" value="ECO:0007669"/>
    <property type="project" value="UniProtKB-KW"/>
</dbReference>
<evidence type="ECO:0000256" key="1">
    <source>
        <dbReference type="ARBA" id="ARBA00005107"/>
    </source>
</evidence>
<keyword evidence="12" id="KW-1185">Reference proteome</keyword>
<evidence type="ECO:0000313" key="11">
    <source>
        <dbReference type="EMBL" id="KAG5934466.1"/>
    </source>
</evidence>
<evidence type="ECO:0000256" key="5">
    <source>
        <dbReference type="ARBA" id="ARBA00022603"/>
    </source>
</evidence>